<accession>A0A8S1AUZ1</accession>
<dbReference type="AlphaFoldDB" id="A0A8S1AUZ1"/>
<name>A0A8S1AUZ1_ARCPL</name>
<comment type="caution">
    <text evidence="2">The sequence shown here is derived from an EMBL/GenBank/DDBJ whole genome shotgun (WGS) entry which is preliminary data.</text>
</comment>
<feature type="signal peptide" evidence="1">
    <location>
        <begin position="1"/>
        <end position="22"/>
    </location>
</feature>
<keyword evidence="3" id="KW-1185">Reference proteome</keyword>
<reference evidence="2 3" key="1">
    <citation type="submission" date="2020-04" db="EMBL/GenBank/DDBJ databases">
        <authorList>
            <person name="Wallbank WR R."/>
            <person name="Pardo Diaz C."/>
            <person name="Kozak K."/>
            <person name="Martin S."/>
            <person name="Jiggins C."/>
            <person name="Moest M."/>
            <person name="Warren A I."/>
            <person name="Byers J.R.P. K."/>
            <person name="Montejo-Kovacevich G."/>
            <person name="Yen C E."/>
        </authorList>
    </citation>
    <scope>NUCLEOTIDE SEQUENCE [LARGE SCALE GENOMIC DNA]</scope>
</reference>
<gene>
    <name evidence="2" type="ORF">APLA_LOCUS13392</name>
</gene>
<evidence type="ECO:0000256" key="1">
    <source>
        <dbReference type="SAM" id="SignalP"/>
    </source>
</evidence>
<dbReference type="OrthoDB" id="7445518at2759"/>
<dbReference type="Proteomes" id="UP000494106">
    <property type="component" value="Unassembled WGS sequence"/>
</dbReference>
<organism evidence="2 3">
    <name type="scientific">Arctia plantaginis</name>
    <name type="common">Wood tiger moth</name>
    <name type="synonym">Phalaena plantaginis</name>
    <dbReference type="NCBI Taxonomy" id="874455"/>
    <lineage>
        <taxon>Eukaryota</taxon>
        <taxon>Metazoa</taxon>
        <taxon>Ecdysozoa</taxon>
        <taxon>Arthropoda</taxon>
        <taxon>Hexapoda</taxon>
        <taxon>Insecta</taxon>
        <taxon>Pterygota</taxon>
        <taxon>Neoptera</taxon>
        <taxon>Endopterygota</taxon>
        <taxon>Lepidoptera</taxon>
        <taxon>Glossata</taxon>
        <taxon>Ditrysia</taxon>
        <taxon>Noctuoidea</taxon>
        <taxon>Erebidae</taxon>
        <taxon>Arctiinae</taxon>
        <taxon>Arctia</taxon>
    </lineage>
</organism>
<dbReference type="EMBL" id="CADEBC010000553">
    <property type="protein sequence ID" value="CAB3252244.1"/>
    <property type="molecule type" value="Genomic_DNA"/>
</dbReference>
<keyword evidence="1" id="KW-0732">Signal</keyword>
<feature type="chain" id="PRO_5035881140" evidence="1">
    <location>
        <begin position="23"/>
        <end position="177"/>
    </location>
</feature>
<evidence type="ECO:0000313" key="2">
    <source>
        <dbReference type="EMBL" id="CAB3252244.1"/>
    </source>
</evidence>
<sequence>MAVLKAVIILLLFGPTIISGKALEYFTPVSYQETNPCGSEWNYDTSAYSVAVQCSEKKKPTPDPCIPSYAKKVEKEYMPKQNPRCPSPPTEPCRCEVCCNQNCEPYAKPYFKPQYKPSRQRCRRPLYDQWGDSDCKQSLCPRIKKKKEELDPCSKLLSNILQLPIVLVDGIFDKDRY</sequence>
<proteinExistence type="predicted"/>
<protein>
    <submittedName>
        <fullName evidence="2">Uncharacterized protein</fullName>
    </submittedName>
</protein>
<evidence type="ECO:0000313" key="3">
    <source>
        <dbReference type="Proteomes" id="UP000494106"/>
    </source>
</evidence>